<dbReference type="OrthoDB" id="1897642at2759"/>
<reference evidence="1" key="1">
    <citation type="submission" date="2022-07" db="EMBL/GenBank/DDBJ databases">
        <title>Phylogenomic reconstructions and comparative analyses of Kickxellomycotina fungi.</title>
        <authorList>
            <person name="Reynolds N.K."/>
            <person name="Stajich J.E."/>
            <person name="Barry K."/>
            <person name="Grigoriev I.V."/>
            <person name="Crous P."/>
            <person name="Smith M.E."/>
        </authorList>
    </citation>
    <scope>NUCLEOTIDE SEQUENCE</scope>
    <source>
        <strain evidence="1">NBRC 32514</strain>
    </source>
</reference>
<evidence type="ECO:0000313" key="1">
    <source>
        <dbReference type="EMBL" id="KAJ1719355.1"/>
    </source>
</evidence>
<gene>
    <name evidence="1" type="ORF">LPJ53_005876</name>
</gene>
<sequence length="124" mass="13453">MLATCSSLTDQLKIIDLRAPISPVLSYGKPLVSEYPEEIVPAGNPYNGMIVAPYNRQQTGGQRDQLTVFNTRFTGFLETGPTEHGLLNTGSLTVSFDTEQGIGFPTMVITGHNGTLGSFDHMDF</sequence>
<accession>A0A9W7XWJ4</accession>
<keyword evidence="2" id="KW-1185">Reference proteome</keyword>
<protein>
    <submittedName>
        <fullName evidence="1">Uncharacterized protein</fullName>
    </submittedName>
</protein>
<comment type="caution">
    <text evidence="1">The sequence shown here is derived from an EMBL/GenBank/DDBJ whole genome shotgun (WGS) entry which is preliminary data.</text>
</comment>
<evidence type="ECO:0000313" key="2">
    <source>
        <dbReference type="Proteomes" id="UP001149813"/>
    </source>
</evidence>
<dbReference type="Proteomes" id="UP001149813">
    <property type="component" value="Unassembled WGS sequence"/>
</dbReference>
<dbReference type="AlphaFoldDB" id="A0A9W7XWJ4"/>
<dbReference type="EMBL" id="JANBOJ010000419">
    <property type="protein sequence ID" value="KAJ1719355.1"/>
    <property type="molecule type" value="Genomic_DNA"/>
</dbReference>
<name>A0A9W7XWJ4_9FUNG</name>
<proteinExistence type="predicted"/>
<organism evidence="1 2">
    <name type="scientific">Coemansia erecta</name>
    <dbReference type="NCBI Taxonomy" id="147472"/>
    <lineage>
        <taxon>Eukaryota</taxon>
        <taxon>Fungi</taxon>
        <taxon>Fungi incertae sedis</taxon>
        <taxon>Zoopagomycota</taxon>
        <taxon>Kickxellomycotina</taxon>
        <taxon>Kickxellomycetes</taxon>
        <taxon>Kickxellales</taxon>
        <taxon>Kickxellaceae</taxon>
        <taxon>Coemansia</taxon>
    </lineage>
</organism>